<dbReference type="Proteomes" id="UP001172142">
    <property type="component" value="Unassembled WGS sequence"/>
</dbReference>
<dbReference type="InterPro" id="IPR016024">
    <property type="entry name" value="ARM-type_fold"/>
</dbReference>
<keyword evidence="2" id="KW-1185">Reference proteome</keyword>
<comment type="caution">
    <text evidence="1">The sequence shown here is derived from an EMBL/GenBank/DDBJ whole genome shotgun (WGS) entry which is preliminary data.</text>
</comment>
<accession>A0ABT8ND72</accession>
<evidence type="ECO:0000313" key="1">
    <source>
        <dbReference type="EMBL" id="MDN7245644.1"/>
    </source>
</evidence>
<reference evidence="1 2" key="1">
    <citation type="submission" date="2023-07" db="EMBL/GenBank/DDBJ databases">
        <title>Novel species in genus Planococcus.</title>
        <authorList>
            <person name="Ning S."/>
        </authorList>
    </citation>
    <scope>NUCLEOTIDE SEQUENCE [LARGE SCALE GENOMIC DNA]</scope>
    <source>
        <strain evidence="1 2">N017</strain>
    </source>
</reference>
<dbReference type="RefSeq" id="WP_300992906.1">
    <property type="nucleotide sequence ID" value="NZ_CP129235.1"/>
</dbReference>
<proteinExistence type="predicted"/>
<evidence type="ECO:0000313" key="2">
    <source>
        <dbReference type="Proteomes" id="UP001172142"/>
    </source>
</evidence>
<sequence>MKSKQKTRIIQGCLEQADPDAIKNIAIFLEEEDPPVIWMAIEALGTLPISEKIKSILLPLTENSEEEIRFSFV</sequence>
<protein>
    <submittedName>
        <fullName evidence="1">HEAT repeat domain-containing protein</fullName>
    </submittedName>
</protein>
<organism evidence="1 2">
    <name type="scientific">Planococcus shenhongbingii</name>
    <dbReference type="NCBI Taxonomy" id="3058398"/>
    <lineage>
        <taxon>Bacteria</taxon>
        <taxon>Bacillati</taxon>
        <taxon>Bacillota</taxon>
        <taxon>Bacilli</taxon>
        <taxon>Bacillales</taxon>
        <taxon>Caryophanaceae</taxon>
        <taxon>Planococcus</taxon>
    </lineage>
</organism>
<gene>
    <name evidence="1" type="ORF">QWY13_09030</name>
</gene>
<dbReference type="EMBL" id="JAUJWU010000002">
    <property type="protein sequence ID" value="MDN7245644.1"/>
    <property type="molecule type" value="Genomic_DNA"/>
</dbReference>
<dbReference type="SUPFAM" id="SSF48371">
    <property type="entry name" value="ARM repeat"/>
    <property type="match status" value="1"/>
</dbReference>
<name>A0ABT8ND72_9BACL</name>